<evidence type="ECO:0000256" key="1">
    <source>
        <dbReference type="ARBA" id="ARBA00001971"/>
    </source>
</evidence>
<feature type="binding site" description="axial binding residue" evidence="8">
    <location>
        <position position="427"/>
    </location>
    <ligand>
        <name>heme</name>
        <dbReference type="ChEBI" id="CHEBI:30413"/>
    </ligand>
    <ligandPart>
        <name>Fe</name>
        <dbReference type="ChEBI" id="CHEBI:18248"/>
    </ligandPart>
</feature>
<keyword evidence="5" id="KW-0560">Oxidoreductase</keyword>
<keyword evidence="10" id="KW-1185">Reference proteome</keyword>
<keyword evidence="3 8" id="KW-0349">Heme</keyword>
<evidence type="ECO:0000256" key="3">
    <source>
        <dbReference type="ARBA" id="ARBA00022617"/>
    </source>
</evidence>
<sequence length="481" mass="55232">MSWKVLIQLRKFATTQSATKSGKKLLEFNQIPGPKYYPFLGPLNDVMTLGKNEKLHLTVDEMHKKYGGIFRMKIDSIDTVFLSSADYIRSIFAYEGKYPKHPIPPAWMYFNQKYNIQRGLIFMNDEEWLNIRQVMNNFLLKDAEWSHKLIEMTCDNFTSKLKRILDSEDATVIENLEDELYLWSIYSILNLMLGSSTSEQTDREFDAKVWEFVNVVKKIFETSSKLMSIPPRLADKINMKVYKEFESYAHKSITLSRSLISILSNDMQSSENGLLRKMKSQNLSDEVIVRIFSDLIIAAGDTTVYTTLWLLHSIAKDAALSTKLRKDIGDNPKSMEAPLVRAALRETLRLYPVAPFIGRFIDTDAEIGNYSIPKGVLALASLYTSSRDPANFTDPLKFIPERWLRDENRQVMNPHASMPFAIGARSCVGKKIASYQIHSLITKILQQFTLESKNKEDVKLKLHLIGVPDKKIQIAFRKTLP</sequence>
<dbReference type="SUPFAM" id="SSF48264">
    <property type="entry name" value="Cytochrome P450"/>
    <property type="match status" value="1"/>
</dbReference>
<gene>
    <name evidence="9" type="ORF">PVAND_011928</name>
</gene>
<evidence type="ECO:0000256" key="4">
    <source>
        <dbReference type="ARBA" id="ARBA00022723"/>
    </source>
</evidence>
<comment type="similarity">
    <text evidence="2">Belongs to the cytochrome P450 family.</text>
</comment>
<proteinExistence type="inferred from homology"/>
<evidence type="ECO:0000313" key="9">
    <source>
        <dbReference type="EMBL" id="KAG5682583.1"/>
    </source>
</evidence>
<dbReference type="GO" id="GO:0004497">
    <property type="term" value="F:monooxygenase activity"/>
    <property type="evidence" value="ECO:0007669"/>
    <property type="project" value="UniProtKB-KW"/>
</dbReference>
<organism evidence="9 10">
    <name type="scientific">Polypedilum vanderplanki</name>
    <name type="common">Sleeping chironomid midge</name>
    <dbReference type="NCBI Taxonomy" id="319348"/>
    <lineage>
        <taxon>Eukaryota</taxon>
        <taxon>Metazoa</taxon>
        <taxon>Ecdysozoa</taxon>
        <taxon>Arthropoda</taxon>
        <taxon>Hexapoda</taxon>
        <taxon>Insecta</taxon>
        <taxon>Pterygota</taxon>
        <taxon>Neoptera</taxon>
        <taxon>Endopterygota</taxon>
        <taxon>Diptera</taxon>
        <taxon>Nematocera</taxon>
        <taxon>Chironomoidea</taxon>
        <taxon>Chironomidae</taxon>
        <taxon>Chironominae</taxon>
        <taxon>Polypedilum</taxon>
        <taxon>Polypedilum</taxon>
    </lineage>
</organism>
<dbReference type="InterPro" id="IPR050479">
    <property type="entry name" value="CYP11_CYP27_families"/>
</dbReference>
<evidence type="ECO:0000256" key="2">
    <source>
        <dbReference type="ARBA" id="ARBA00010617"/>
    </source>
</evidence>
<dbReference type="Pfam" id="PF00067">
    <property type="entry name" value="p450"/>
    <property type="match status" value="1"/>
</dbReference>
<comment type="caution">
    <text evidence="9">The sequence shown here is derived from an EMBL/GenBank/DDBJ whole genome shotgun (WGS) entry which is preliminary data.</text>
</comment>
<dbReference type="InterPro" id="IPR002401">
    <property type="entry name" value="Cyt_P450_E_grp-I"/>
</dbReference>
<accession>A0A9J6CL50</accession>
<evidence type="ECO:0000256" key="6">
    <source>
        <dbReference type="ARBA" id="ARBA00023004"/>
    </source>
</evidence>
<dbReference type="PANTHER" id="PTHR24279">
    <property type="entry name" value="CYTOCHROME P450"/>
    <property type="match status" value="1"/>
</dbReference>
<keyword evidence="7" id="KW-0503">Monooxygenase</keyword>
<dbReference type="EMBL" id="JADBJN010000001">
    <property type="protein sequence ID" value="KAG5682583.1"/>
    <property type="molecule type" value="Genomic_DNA"/>
</dbReference>
<dbReference type="OrthoDB" id="3945418at2759"/>
<evidence type="ECO:0008006" key="11">
    <source>
        <dbReference type="Google" id="ProtNLM"/>
    </source>
</evidence>
<dbReference type="PANTHER" id="PTHR24279:SF120">
    <property type="entry name" value="CYTOCHROME P450"/>
    <property type="match status" value="1"/>
</dbReference>
<dbReference type="GO" id="GO:0016705">
    <property type="term" value="F:oxidoreductase activity, acting on paired donors, with incorporation or reduction of molecular oxygen"/>
    <property type="evidence" value="ECO:0007669"/>
    <property type="project" value="InterPro"/>
</dbReference>
<evidence type="ECO:0000256" key="7">
    <source>
        <dbReference type="ARBA" id="ARBA00023033"/>
    </source>
</evidence>
<dbReference type="GO" id="GO:0020037">
    <property type="term" value="F:heme binding"/>
    <property type="evidence" value="ECO:0007669"/>
    <property type="project" value="InterPro"/>
</dbReference>
<name>A0A9J6CL50_POLVA</name>
<protein>
    <recommendedName>
        <fullName evidence="11">Cytochrome P450</fullName>
    </recommendedName>
</protein>
<evidence type="ECO:0000256" key="5">
    <source>
        <dbReference type="ARBA" id="ARBA00023002"/>
    </source>
</evidence>
<keyword evidence="6 8" id="KW-0408">Iron</keyword>
<dbReference type="AlphaFoldDB" id="A0A9J6CL50"/>
<dbReference type="PRINTS" id="PR00385">
    <property type="entry name" value="P450"/>
</dbReference>
<dbReference type="InterPro" id="IPR036396">
    <property type="entry name" value="Cyt_P450_sf"/>
</dbReference>
<evidence type="ECO:0000313" key="10">
    <source>
        <dbReference type="Proteomes" id="UP001107558"/>
    </source>
</evidence>
<dbReference type="Proteomes" id="UP001107558">
    <property type="component" value="Chromosome 1"/>
</dbReference>
<comment type="cofactor">
    <cofactor evidence="1 8">
        <name>heme</name>
        <dbReference type="ChEBI" id="CHEBI:30413"/>
    </cofactor>
</comment>
<dbReference type="GO" id="GO:0005506">
    <property type="term" value="F:iron ion binding"/>
    <property type="evidence" value="ECO:0007669"/>
    <property type="project" value="InterPro"/>
</dbReference>
<evidence type="ECO:0000256" key="8">
    <source>
        <dbReference type="PIRSR" id="PIRSR602401-1"/>
    </source>
</evidence>
<dbReference type="InterPro" id="IPR001128">
    <property type="entry name" value="Cyt_P450"/>
</dbReference>
<reference evidence="9" key="1">
    <citation type="submission" date="2021-03" db="EMBL/GenBank/DDBJ databases">
        <title>Chromosome level genome of the anhydrobiotic midge Polypedilum vanderplanki.</title>
        <authorList>
            <person name="Yoshida Y."/>
            <person name="Kikawada T."/>
            <person name="Gusev O."/>
        </authorList>
    </citation>
    <scope>NUCLEOTIDE SEQUENCE</scope>
    <source>
        <strain evidence="9">NIAS01</strain>
        <tissue evidence="9">Whole body or cell culture</tissue>
    </source>
</reference>
<dbReference type="Gene3D" id="1.10.630.10">
    <property type="entry name" value="Cytochrome P450"/>
    <property type="match status" value="1"/>
</dbReference>
<keyword evidence="4 8" id="KW-0479">Metal-binding</keyword>
<dbReference type="PRINTS" id="PR00463">
    <property type="entry name" value="EP450I"/>
</dbReference>
<dbReference type="CDD" id="cd11054">
    <property type="entry name" value="CYP24A1-like"/>
    <property type="match status" value="1"/>
</dbReference>